<dbReference type="Gene3D" id="1.10.3730.20">
    <property type="match status" value="1"/>
</dbReference>
<feature type="transmembrane region" description="Helical" evidence="6">
    <location>
        <begin position="20"/>
        <end position="41"/>
    </location>
</feature>
<feature type="transmembrane region" description="Helical" evidence="6">
    <location>
        <begin position="110"/>
        <end position="131"/>
    </location>
</feature>
<sequence length="302" mass="31157">MAHSPDIPLGLEPSSQRLHLLPGFLAMGVTVLIWASFALSARATNGSALGFADVAVIRTLVPLLVFLPFLPARIQMFRKAGLGPCMIISIGAGIPFFALAAHGAGLTSAAHLGALIPGTLPIFVALILWRLTGETPTRSGQGALAVIIAGACLLVVAQGQLPDWRGIALLLCGSLFWSSYSVAAARSGLDPVGCALLIALSSFLIMVALLATGTLTLQWGSYGLDDAMPFFLTQGLGAGVIASLTYAFAVTRLGPATCATIGALTPVLTALMAVFILHETLPALMLLAIAVICTGVILFNRT</sequence>
<dbReference type="EMBL" id="CYSD01000014">
    <property type="protein sequence ID" value="CUH76594.1"/>
    <property type="molecule type" value="Genomic_DNA"/>
</dbReference>
<dbReference type="SUPFAM" id="SSF103481">
    <property type="entry name" value="Multidrug resistance efflux transporter EmrE"/>
    <property type="match status" value="2"/>
</dbReference>
<evidence type="ECO:0000313" key="9">
    <source>
        <dbReference type="Proteomes" id="UP000052022"/>
    </source>
</evidence>
<reference evidence="8 9" key="1">
    <citation type="submission" date="2015-09" db="EMBL/GenBank/DDBJ databases">
        <authorList>
            <consortium name="Swine Surveillance"/>
        </authorList>
    </citation>
    <scope>NUCLEOTIDE SEQUENCE [LARGE SCALE GENOMIC DNA]</scope>
    <source>
        <strain evidence="8 9">CECT 7557</strain>
    </source>
</reference>
<feature type="transmembrane region" description="Helical" evidence="6">
    <location>
        <begin position="227"/>
        <end position="249"/>
    </location>
</feature>
<evidence type="ECO:0000256" key="4">
    <source>
        <dbReference type="ARBA" id="ARBA00022989"/>
    </source>
</evidence>
<feature type="transmembrane region" description="Helical" evidence="6">
    <location>
        <begin position="47"/>
        <end position="70"/>
    </location>
</feature>
<organism evidence="8 9">
    <name type="scientific">Tritonibacter multivorans</name>
    <dbReference type="NCBI Taxonomy" id="928856"/>
    <lineage>
        <taxon>Bacteria</taxon>
        <taxon>Pseudomonadati</taxon>
        <taxon>Pseudomonadota</taxon>
        <taxon>Alphaproteobacteria</taxon>
        <taxon>Rhodobacterales</taxon>
        <taxon>Paracoccaceae</taxon>
        <taxon>Tritonibacter</taxon>
    </lineage>
</organism>
<evidence type="ECO:0000256" key="2">
    <source>
        <dbReference type="ARBA" id="ARBA00007362"/>
    </source>
</evidence>
<feature type="transmembrane region" description="Helical" evidence="6">
    <location>
        <begin position="283"/>
        <end position="300"/>
    </location>
</feature>
<dbReference type="GO" id="GO:0016020">
    <property type="term" value="C:membrane"/>
    <property type="evidence" value="ECO:0007669"/>
    <property type="project" value="UniProtKB-SubCell"/>
</dbReference>
<accession>A0A0P1G428</accession>
<dbReference type="Pfam" id="PF00892">
    <property type="entry name" value="EamA"/>
    <property type="match status" value="1"/>
</dbReference>
<feature type="transmembrane region" description="Helical" evidence="6">
    <location>
        <begin position="143"/>
        <end position="161"/>
    </location>
</feature>
<evidence type="ECO:0000313" key="8">
    <source>
        <dbReference type="EMBL" id="CUH76594.1"/>
    </source>
</evidence>
<dbReference type="RefSeq" id="WP_058289096.1">
    <property type="nucleotide sequence ID" value="NZ_CYSD01000014.1"/>
</dbReference>
<dbReference type="AlphaFoldDB" id="A0A0P1G428"/>
<dbReference type="InterPro" id="IPR000620">
    <property type="entry name" value="EamA_dom"/>
</dbReference>
<dbReference type="InterPro" id="IPR037185">
    <property type="entry name" value="EmrE-like"/>
</dbReference>
<feature type="transmembrane region" description="Helical" evidence="6">
    <location>
        <begin position="256"/>
        <end position="277"/>
    </location>
</feature>
<gene>
    <name evidence="8" type="ORF">TRM7557_00975</name>
</gene>
<keyword evidence="3 6" id="KW-0812">Transmembrane</keyword>
<evidence type="ECO:0000256" key="6">
    <source>
        <dbReference type="SAM" id="Phobius"/>
    </source>
</evidence>
<evidence type="ECO:0000256" key="5">
    <source>
        <dbReference type="ARBA" id="ARBA00023136"/>
    </source>
</evidence>
<evidence type="ECO:0000259" key="7">
    <source>
        <dbReference type="Pfam" id="PF00892"/>
    </source>
</evidence>
<protein>
    <submittedName>
        <fullName evidence="8">Carboxylate/amino acid/amine transporter</fullName>
    </submittedName>
</protein>
<dbReference type="PANTHER" id="PTHR32322">
    <property type="entry name" value="INNER MEMBRANE TRANSPORTER"/>
    <property type="match status" value="1"/>
</dbReference>
<feature type="transmembrane region" description="Helical" evidence="6">
    <location>
        <begin position="82"/>
        <end position="104"/>
    </location>
</feature>
<dbReference type="InterPro" id="IPR050638">
    <property type="entry name" value="AA-Vitamin_Transporters"/>
</dbReference>
<name>A0A0P1G428_9RHOB</name>
<feature type="transmembrane region" description="Helical" evidence="6">
    <location>
        <begin position="192"/>
        <end position="215"/>
    </location>
</feature>
<dbReference type="PANTHER" id="PTHR32322:SF2">
    <property type="entry name" value="EAMA DOMAIN-CONTAINING PROTEIN"/>
    <property type="match status" value="1"/>
</dbReference>
<proteinExistence type="inferred from homology"/>
<comment type="subcellular location">
    <subcellularLocation>
        <location evidence="1">Membrane</location>
        <topology evidence="1">Multi-pass membrane protein</topology>
    </subcellularLocation>
</comment>
<keyword evidence="9" id="KW-1185">Reference proteome</keyword>
<evidence type="ECO:0000256" key="3">
    <source>
        <dbReference type="ARBA" id="ARBA00022692"/>
    </source>
</evidence>
<evidence type="ECO:0000256" key="1">
    <source>
        <dbReference type="ARBA" id="ARBA00004141"/>
    </source>
</evidence>
<keyword evidence="4 6" id="KW-1133">Transmembrane helix</keyword>
<feature type="domain" description="EamA" evidence="7">
    <location>
        <begin position="165"/>
        <end position="300"/>
    </location>
</feature>
<dbReference type="Proteomes" id="UP000052022">
    <property type="component" value="Unassembled WGS sequence"/>
</dbReference>
<dbReference type="OrthoDB" id="7743310at2"/>
<feature type="transmembrane region" description="Helical" evidence="6">
    <location>
        <begin position="167"/>
        <end position="185"/>
    </location>
</feature>
<keyword evidence="5 6" id="KW-0472">Membrane</keyword>
<comment type="similarity">
    <text evidence="2">Belongs to the EamA transporter family.</text>
</comment>